<dbReference type="EMBL" id="CP054139">
    <property type="protein sequence ID" value="QKJ28932.1"/>
    <property type="molecule type" value="Genomic_DNA"/>
</dbReference>
<proteinExistence type="predicted"/>
<feature type="chain" id="PRO_5028811558" description="Lipoprotein" evidence="1">
    <location>
        <begin position="21"/>
        <end position="137"/>
    </location>
</feature>
<dbReference type="Proteomes" id="UP000505355">
    <property type="component" value="Chromosome"/>
</dbReference>
<dbReference type="RefSeq" id="WP_173413630.1">
    <property type="nucleotide sequence ID" value="NZ_CP054139.1"/>
</dbReference>
<keyword evidence="1" id="KW-0732">Signal</keyword>
<dbReference type="KEGG" id="mmab:HQ865_03900"/>
<organism evidence="2 3">
    <name type="scientific">Mucilaginibacter mali</name>
    <dbReference type="NCBI Taxonomy" id="2740462"/>
    <lineage>
        <taxon>Bacteria</taxon>
        <taxon>Pseudomonadati</taxon>
        <taxon>Bacteroidota</taxon>
        <taxon>Sphingobacteriia</taxon>
        <taxon>Sphingobacteriales</taxon>
        <taxon>Sphingobacteriaceae</taxon>
        <taxon>Mucilaginibacter</taxon>
    </lineage>
</organism>
<accession>A0A7D4QDJ8</accession>
<reference evidence="2 3" key="1">
    <citation type="submission" date="2020-05" db="EMBL/GenBank/DDBJ databases">
        <title>Mucilaginibacter mali sp. nov.</title>
        <authorList>
            <person name="Kim H.S."/>
            <person name="Lee K.C."/>
            <person name="Suh M.K."/>
            <person name="Kim J.-S."/>
            <person name="Han K.-I."/>
            <person name="Eom M.K."/>
            <person name="Shin Y.K."/>
            <person name="Lee J.-S."/>
        </authorList>
    </citation>
    <scope>NUCLEOTIDE SEQUENCE [LARGE SCALE GENOMIC DNA]</scope>
    <source>
        <strain evidence="2 3">G2-14</strain>
    </source>
</reference>
<evidence type="ECO:0000313" key="2">
    <source>
        <dbReference type="EMBL" id="QKJ28932.1"/>
    </source>
</evidence>
<protein>
    <recommendedName>
        <fullName evidence="4">Lipoprotein</fullName>
    </recommendedName>
</protein>
<evidence type="ECO:0008006" key="4">
    <source>
        <dbReference type="Google" id="ProtNLM"/>
    </source>
</evidence>
<dbReference type="AlphaFoldDB" id="A0A7D4QDJ8"/>
<keyword evidence="3" id="KW-1185">Reference proteome</keyword>
<sequence length="137" mass="15371">MKAICTLILAAAALSITACRNPQTEASNKKITAYPDNSTKYKQALIAELKAHPEGFTYTFRGYTKKANAEYMSVRIKRGSFDNVEEVLVNKWNKLDGIRRTKGLGYRAAELKGLKLDLVSTGNEQCFVYEDLDRIVD</sequence>
<gene>
    <name evidence="2" type="ORF">HQ865_03900</name>
</gene>
<dbReference type="PROSITE" id="PS51257">
    <property type="entry name" value="PROKAR_LIPOPROTEIN"/>
    <property type="match status" value="1"/>
</dbReference>
<evidence type="ECO:0000313" key="3">
    <source>
        <dbReference type="Proteomes" id="UP000505355"/>
    </source>
</evidence>
<evidence type="ECO:0000256" key="1">
    <source>
        <dbReference type="SAM" id="SignalP"/>
    </source>
</evidence>
<feature type="signal peptide" evidence="1">
    <location>
        <begin position="1"/>
        <end position="20"/>
    </location>
</feature>
<name>A0A7D4QDJ8_9SPHI</name>